<dbReference type="InterPro" id="IPR016461">
    <property type="entry name" value="COMT-like"/>
</dbReference>
<proteinExistence type="predicted"/>
<keyword evidence="3" id="KW-0949">S-adenosyl-L-methionine</keyword>
<keyword evidence="1 6" id="KW-0489">Methyltransferase</keyword>
<evidence type="ECO:0000256" key="3">
    <source>
        <dbReference type="ARBA" id="ARBA00022691"/>
    </source>
</evidence>
<dbReference type="SUPFAM" id="SSF46785">
    <property type="entry name" value="Winged helix' DNA-binding domain"/>
    <property type="match status" value="1"/>
</dbReference>
<protein>
    <submittedName>
        <fullName evidence="6">Methyltransferase</fullName>
    </submittedName>
</protein>
<name>A0ABW5H6F8_9PSEU</name>
<dbReference type="InterPro" id="IPR036388">
    <property type="entry name" value="WH-like_DNA-bd_sf"/>
</dbReference>
<dbReference type="Proteomes" id="UP001597483">
    <property type="component" value="Unassembled WGS sequence"/>
</dbReference>
<evidence type="ECO:0000256" key="1">
    <source>
        <dbReference type="ARBA" id="ARBA00022603"/>
    </source>
</evidence>
<dbReference type="InterPro" id="IPR036390">
    <property type="entry name" value="WH_DNA-bd_sf"/>
</dbReference>
<dbReference type="Pfam" id="PF08100">
    <property type="entry name" value="Dimerisation"/>
    <property type="match status" value="1"/>
</dbReference>
<dbReference type="PROSITE" id="PS51683">
    <property type="entry name" value="SAM_OMT_II"/>
    <property type="match status" value="1"/>
</dbReference>
<accession>A0ABW5H6F8</accession>
<dbReference type="InterPro" id="IPR029063">
    <property type="entry name" value="SAM-dependent_MTases_sf"/>
</dbReference>
<evidence type="ECO:0000313" key="7">
    <source>
        <dbReference type="Proteomes" id="UP001597483"/>
    </source>
</evidence>
<dbReference type="PANTHER" id="PTHR43712">
    <property type="entry name" value="PUTATIVE (AFU_ORTHOLOGUE AFUA_4G14580)-RELATED"/>
    <property type="match status" value="1"/>
</dbReference>
<dbReference type="PIRSF" id="PIRSF005739">
    <property type="entry name" value="O-mtase"/>
    <property type="match status" value="1"/>
</dbReference>
<evidence type="ECO:0000313" key="6">
    <source>
        <dbReference type="EMBL" id="MFD2468855.1"/>
    </source>
</evidence>
<feature type="domain" description="O-methyltransferase C-terminal" evidence="4">
    <location>
        <begin position="134"/>
        <end position="325"/>
    </location>
</feature>
<dbReference type="GO" id="GO:0008168">
    <property type="term" value="F:methyltransferase activity"/>
    <property type="evidence" value="ECO:0007669"/>
    <property type="project" value="UniProtKB-KW"/>
</dbReference>
<dbReference type="RefSeq" id="WP_378304774.1">
    <property type="nucleotide sequence ID" value="NZ_JBHUKS010000011.1"/>
</dbReference>
<evidence type="ECO:0000256" key="2">
    <source>
        <dbReference type="ARBA" id="ARBA00022679"/>
    </source>
</evidence>
<dbReference type="InterPro" id="IPR001077">
    <property type="entry name" value="COMT_C"/>
</dbReference>
<evidence type="ECO:0000259" key="5">
    <source>
        <dbReference type="Pfam" id="PF08100"/>
    </source>
</evidence>
<dbReference type="Gene3D" id="3.40.50.150">
    <property type="entry name" value="Vaccinia Virus protein VP39"/>
    <property type="match status" value="1"/>
</dbReference>
<dbReference type="CDD" id="cd02440">
    <property type="entry name" value="AdoMet_MTases"/>
    <property type="match status" value="1"/>
</dbReference>
<gene>
    <name evidence="6" type="ORF">ACFSVL_15810</name>
</gene>
<organism evidence="6 7">
    <name type="scientific">Amycolatopsis silviterrae</name>
    <dbReference type="NCBI Taxonomy" id="1656914"/>
    <lineage>
        <taxon>Bacteria</taxon>
        <taxon>Bacillati</taxon>
        <taxon>Actinomycetota</taxon>
        <taxon>Actinomycetes</taxon>
        <taxon>Pseudonocardiales</taxon>
        <taxon>Pseudonocardiaceae</taxon>
        <taxon>Amycolatopsis</taxon>
    </lineage>
</organism>
<reference evidence="7" key="1">
    <citation type="journal article" date="2019" name="Int. J. Syst. Evol. Microbiol.">
        <title>The Global Catalogue of Microorganisms (GCM) 10K type strain sequencing project: providing services to taxonomists for standard genome sequencing and annotation.</title>
        <authorList>
            <consortium name="The Broad Institute Genomics Platform"/>
            <consortium name="The Broad Institute Genome Sequencing Center for Infectious Disease"/>
            <person name="Wu L."/>
            <person name="Ma J."/>
        </authorList>
    </citation>
    <scope>NUCLEOTIDE SEQUENCE [LARGE SCALE GENOMIC DNA]</scope>
    <source>
        <strain evidence="7">CGMCC 4.7641</strain>
    </source>
</reference>
<keyword evidence="7" id="KW-1185">Reference proteome</keyword>
<dbReference type="Gene3D" id="1.10.10.10">
    <property type="entry name" value="Winged helix-like DNA-binding domain superfamily/Winged helix DNA-binding domain"/>
    <property type="match status" value="1"/>
</dbReference>
<sequence length="352" mass="38748">MQQRHWSDDPLTDLSYQLHGQLFGSFTGHIINTFVEIRIADVLHGGPMSISELCAVLGADPVNLSSFLSVCANLDLVQAGEDDTVRLTERGRLLRFNAFDAKFAQFLTAPGTNRMYEQLPSLVLSGAPARGPSGRNLYQHFEEDLTAGEAFQDVMTELSGGCVEGLLAAYDFSRHRKIVDLGGGKGVLLSSILHHTPGPDGLLYETPSVIEMARASIEPTISRRIEFVAGSFLEKVPADGDLYLLKSIFCDWGDHEVGRILRNCYRAVPEGTALLVIDWFGPDRSPTELSSDESIFRNLFLRTLFGGRVRSQREFRTALTGAGFRIDQVIPEFSAGSAFGPPSPWNLIVARR</sequence>
<keyword evidence="2" id="KW-0808">Transferase</keyword>
<feature type="domain" description="O-methyltransferase dimerisation" evidence="5">
    <location>
        <begin position="23"/>
        <end position="94"/>
    </location>
</feature>
<dbReference type="PANTHER" id="PTHR43712:SF2">
    <property type="entry name" value="O-METHYLTRANSFERASE CICE"/>
    <property type="match status" value="1"/>
</dbReference>
<dbReference type="InterPro" id="IPR012967">
    <property type="entry name" value="COMT_dimerisation"/>
</dbReference>
<dbReference type="GO" id="GO:0032259">
    <property type="term" value="P:methylation"/>
    <property type="evidence" value="ECO:0007669"/>
    <property type="project" value="UniProtKB-KW"/>
</dbReference>
<dbReference type="Gene3D" id="1.10.287.1350">
    <property type="match status" value="1"/>
</dbReference>
<dbReference type="Pfam" id="PF00891">
    <property type="entry name" value="Methyltransf_2"/>
    <property type="match status" value="1"/>
</dbReference>
<comment type="caution">
    <text evidence="6">The sequence shown here is derived from an EMBL/GenBank/DDBJ whole genome shotgun (WGS) entry which is preliminary data.</text>
</comment>
<dbReference type="SUPFAM" id="SSF53335">
    <property type="entry name" value="S-adenosyl-L-methionine-dependent methyltransferases"/>
    <property type="match status" value="1"/>
</dbReference>
<dbReference type="EMBL" id="JBHUKS010000011">
    <property type="protein sequence ID" value="MFD2468855.1"/>
    <property type="molecule type" value="Genomic_DNA"/>
</dbReference>
<evidence type="ECO:0000259" key="4">
    <source>
        <dbReference type="Pfam" id="PF00891"/>
    </source>
</evidence>